<feature type="region of interest" description="Disordered" evidence="1">
    <location>
        <begin position="1"/>
        <end position="20"/>
    </location>
</feature>
<organism evidence="3 4">
    <name type="scientific">Cuscuta europaea</name>
    <name type="common">European dodder</name>
    <dbReference type="NCBI Taxonomy" id="41803"/>
    <lineage>
        <taxon>Eukaryota</taxon>
        <taxon>Viridiplantae</taxon>
        <taxon>Streptophyta</taxon>
        <taxon>Embryophyta</taxon>
        <taxon>Tracheophyta</taxon>
        <taxon>Spermatophyta</taxon>
        <taxon>Magnoliopsida</taxon>
        <taxon>eudicotyledons</taxon>
        <taxon>Gunneridae</taxon>
        <taxon>Pentapetalae</taxon>
        <taxon>asterids</taxon>
        <taxon>lamiids</taxon>
        <taxon>Solanales</taxon>
        <taxon>Convolvulaceae</taxon>
        <taxon>Cuscuteae</taxon>
        <taxon>Cuscuta</taxon>
        <taxon>Cuscuta subgen. Cuscuta</taxon>
    </lineage>
</organism>
<dbReference type="OrthoDB" id="1304678at2759"/>
<evidence type="ECO:0000256" key="1">
    <source>
        <dbReference type="SAM" id="MobiDB-lite"/>
    </source>
</evidence>
<dbReference type="Pfam" id="PF03108">
    <property type="entry name" value="DBD_Tnp_Mut"/>
    <property type="match status" value="1"/>
</dbReference>
<dbReference type="AlphaFoldDB" id="A0A9P0Z9Y2"/>
<accession>A0A9P0Z9Y2</accession>
<protein>
    <recommendedName>
        <fullName evidence="2">Transposase MuDR plant domain-containing protein</fullName>
    </recommendedName>
</protein>
<dbReference type="Proteomes" id="UP001152484">
    <property type="component" value="Unassembled WGS sequence"/>
</dbReference>
<dbReference type="PANTHER" id="PTHR31973:SF187">
    <property type="entry name" value="MUTATOR TRANSPOSASE MUDRA PROTEIN"/>
    <property type="match status" value="1"/>
</dbReference>
<keyword evidence="4" id="KW-1185">Reference proteome</keyword>
<name>A0A9P0Z9Y2_CUSEU</name>
<reference evidence="3" key="1">
    <citation type="submission" date="2022-07" db="EMBL/GenBank/DDBJ databases">
        <authorList>
            <person name="Macas J."/>
            <person name="Novak P."/>
            <person name="Neumann P."/>
        </authorList>
    </citation>
    <scope>NUCLEOTIDE SEQUENCE</scope>
</reference>
<dbReference type="InterPro" id="IPR004332">
    <property type="entry name" value="Transposase_MuDR"/>
</dbReference>
<dbReference type="EMBL" id="CAMAPE010000029">
    <property type="protein sequence ID" value="CAH9092560.1"/>
    <property type="molecule type" value="Genomic_DNA"/>
</dbReference>
<dbReference type="PANTHER" id="PTHR31973">
    <property type="entry name" value="POLYPROTEIN, PUTATIVE-RELATED"/>
    <property type="match status" value="1"/>
</dbReference>
<evidence type="ECO:0000259" key="2">
    <source>
        <dbReference type="Pfam" id="PF03108"/>
    </source>
</evidence>
<sequence>MEHESTDDEHLFEDNVDKDVYHGTQFEESMLSDQEKKGPDDPIFNPATIFDPTFQLRMIFSGKKEFQKAVTSHAIRSRTIKFSKNDKERIYATCPAKDCGWRINLRIMEDGCSWQVTEYRPKHTCATKSKVKNMKSKWLADKYLHKFKTDPKRNVKAWRMDVIKNLNSHVSTHQAYRAKRLALNHIQGTSNKQFSKLWEYGEELRRSNPGSTIILGTKLDEASNSRFSTMYLCFKGLKDGFLSGCRPIIGVDDCHLEILFFDIKVILHIKSLFFSSKTRNLQN</sequence>
<evidence type="ECO:0000313" key="4">
    <source>
        <dbReference type="Proteomes" id="UP001152484"/>
    </source>
</evidence>
<gene>
    <name evidence="3" type="ORF">CEURO_LOCUS12000</name>
</gene>
<feature type="domain" description="Transposase MuDR plant" evidence="2">
    <location>
        <begin position="59"/>
        <end position="106"/>
    </location>
</feature>
<comment type="caution">
    <text evidence="3">The sequence shown here is derived from an EMBL/GenBank/DDBJ whole genome shotgun (WGS) entry which is preliminary data.</text>
</comment>
<evidence type="ECO:0000313" key="3">
    <source>
        <dbReference type="EMBL" id="CAH9092560.1"/>
    </source>
</evidence>
<proteinExistence type="predicted"/>